<evidence type="ECO:0000313" key="2">
    <source>
        <dbReference type="EMBL" id="QDU82971.1"/>
    </source>
</evidence>
<dbReference type="Proteomes" id="UP000319342">
    <property type="component" value="Chromosome"/>
</dbReference>
<proteinExistence type="predicted"/>
<dbReference type="InterPro" id="IPR000415">
    <property type="entry name" value="Nitroreductase-like"/>
</dbReference>
<reference evidence="2 3" key="1">
    <citation type="submission" date="2019-02" db="EMBL/GenBank/DDBJ databases">
        <title>Deep-cultivation of Planctomycetes and their phenomic and genomic characterization uncovers novel biology.</title>
        <authorList>
            <person name="Wiegand S."/>
            <person name="Jogler M."/>
            <person name="Boedeker C."/>
            <person name="Pinto D."/>
            <person name="Vollmers J."/>
            <person name="Rivas-Marin E."/>
            <person name="Kohn T."/>
            <person name="Peeters S.H."/>
            <person name="Heuer A."/>
            <person name="Rast P."/>
            <person name="Oberbeckmann S."/>
            <person name="Bunk B."/>
            <person name="Jeske O."/>
            <person name="Meyerdierks A."/>
            <person name="Storesund J.E."/>
            <person name="Kallscheuer N."/>
            <person name="Luecker S."/>
            <person name="Lage O.M."/>
            <person name="Pohl T."/>
            <person name="Merkel B.J."/>
            <person name="Hornburger P."/>
            <person name="Mueller R.-W."/>
            <person name="Bruemmer F."/>
            <person name="Labrenz M."/>
            <person name="Spormann A.M."/>
            <person name="Op den Camp H."/>
            <person name="Overmann J."/>
            <person name="Amann R."/>
            <person name="Jetten M.S.M."/>
            <person name="Mascher T."/>
            <person name="Medema M.H."/>
            <person name="Devos D.P."/>
            <person name="Kaster A.-K."/>
            <person name="Ovreas L."/>
            <person name="Rohde M."/>
            <person name="Galperin M.Y."/>
            <person name="Jogler C."/>
        </authorList>
    </citation>
    <scope>NUCLEOTIDE SEQUENCE [LARGE SCALE GENOMIC DNA]</scope>
    <source>
        <strain evidence="2 3">Pla163</strain>
    </source>
</reference>
<protein>
    <submittedName>
        <fullName evidence="2">Nitroreductase family protein</fullName>
    </submittedName>
</protein>
<name>A0A518CUT1_9BACT</name>
<dbReference type="CDD" id="cd02142">
    <property type="entry name" value="McbC_SagB-like_oxidoreductase"/>
    <property type="match status" value="2"/>
</dbReference>
<dbReference type="PANTHER" id="PTHR42741:SF3">
    <property type="entry name" value="NITROREDUCTASE FAMILY PROTEIN"/>
    <property type="match status" value="1"/>
</dbReference>
<dbReference type="EMBL" id="CP036290">
    <property type="protein sequence ID" value="QDU82971.1"/>
    <property type="molecule type" value="Genomic_DNA"/>
</dbReference>
<dbReference type="AlphaFoldDB" id="A0A518CUT1"/>
<organism evidence="2 3">
    <name type="scientific">Rohdeia mirabilis</name>
    <dbReference type="NCBI Taxonomy" id="2528008"/>
    <lineage>
        <taxon>Bacteria</taxon>
        <taxon>Pseudomonadati</taxon>
        <taxon>Planctomycetota</taxon>
        <taxon>Planctomycetia</taxon>
        <taxon>Planctomycetia incertae sedis</taxon>
        <taxon>Rohdeia</taxon>
    </lineage>
</organism>
<gene>
    <name evidence="2" type="ORF">Pla163_00660</name>
</gene>
<dbReference type="SUPFAM" id="SSF55469">
    <property type="entry name" value="FMN-dependent nitroreductase-like"/>
    <property type="match status" value="2"/>
</dbReference>
<dbReference type="GO" id="GO:0016491">
    <property type="term" value="F:oxidoreductase activity"/>
    <property type="evidence" value="ECO:0007669"/>
    <property type="project" value="InterPro"/>
</dbReference>
<feature type="region of interest" description="Disordered" evidence="1">
    <location>
        <begin position="1"/>
        <end position="38"/>
    </location>
</feature>
<dbReference type="PANTHER" id="PTHR42741">
    <property type="entry name" value="NITROREDUCTASE FAMILY PROTEIN"/>
    <property type="match status" value="1"/>
</dbReference>
<dbReference type="RefSeq" id="WP_419186150.1">
    <property type="nucleotide sequence ID" value="NZ_CP036290.1"/>
</dbReference>
<sequence>MSWRRIFHRGGSDPADSPNAGSGSAGPASEPDHPADPALALVRDYHRATKHAPARFARGPGWMDWDTQPSPFRRWEGAEFVPLDRPEPTAAGEPFELAPGDALYEHVFALGRVAPAPLDRAFVSQLFFDSLALSAWKRAGEAHWSLRVNPSSGNLHPTEGYLLAPAIPGSSDEPLLAHYAPKEHGLEVRARIPQDLWTRLVAGLPADTVLVGLTSIHWRESWKYGERAYRYCQHDAGHALACVTLAAAARGWRATLLDGLGSDELGALLGTGDTAHPEAEEPDLLVALHPVGSEVSVTRLDAAAIAEIASLERRGIPNTLSPDHEDWPAIDAVAAACSKPADVLARGGFEPPFAPLEVGDEPISFRRIARGRRSAVAMDARSGLARDGFYQTLRRTLPGRDEAPWCALPWRPRVHLALFVHRVADVDPGLYLLLRDPGALDELRAALDPNFTWERAPECPDDLPLYHLRTGDARGLAAHLSCDQAIAGEGCFAVAMLARFDASLEEDGPWMYPRLFWETGAIGQTLYLEAEALGLRATGIGCYFDDGVHGALGMSRAPGASGRAFQSLYHFTVGGAVDDARITTEPAYPVAGGGGPN</sequence>
<evidence type="ECO:0000313" key="3">
    <source>
        <dbReference type="Proteomes" id="UP000319342"/>
    </source>
</evidence>
<accession>A0A518CUT1</accession>
<dbReference type="Gene3D" id="3.40.109.10">
    <property type="entry name" value="NADH Oxidase"/>
    <property type="match status" value="2"/>
</dbReference>
<keyword evidence="3" id="KW-1185">Reference proteome</keyword>
<evidence type="ECO:0000256" key="1">
    <source>
        <dbReference type="SAM" id="MobiDB-lite"/>
    </source>
</evidence>